<name>A0ABR6BR72_9PSEU</name>
<organism evidence="4 5">
    <name type="scientific">Kutzneria viridogrisea</name>
    <dbReference type="NCBI Taxonomy" id="47990"/>
    <lineage>
        <taxon>Bacteria</taxon>
        <taxon>Bacillati</taxon>
        <taxon>Actinomycetota</taxon>
        <taxon>Actinomycetes</taxon>
        <taxon>Pseudonocardiales</taxon>
        <taxon>Pseudonocardiaceae</taxon>
        <taxon>Kutzneria</taxon>
    </lineage>
</organism>
<dbReference type="InterPro" id="IPR002539">
    <property type="entry name" value="MaoC-like_dom"/>
</dbReference>
<gene>
    <name evidence="4" type="ORF">BC739_006617</name>
</gene>
<protein>
    <submittedName>
        <fullName evidence="4">Acyl dehydratase</fullName>
    </submittedName>
</protein>
<comment type="caution">
    <text evidence="4">The sequence shown here is derived from an EMBL/GenBank/DDBJ whole genome shotgun (WGS) entry which is preliminary data.</text>
</comment>
<evidence type="ECO:0000259" key="3">
    <source>
        <dbReference type="Pfam" id="PF01575"/>
    </source>
</evidence>
<dbReference type="Proteomes" id="UP000517916">
    <property type="component" value="Unassembled WGS sequence"/>
</dbReference>
<dbReference type="RefSeq" id="WP_182839329.1">
    <property type="nucleotide sequence ID" value="NZ_BAAABQ010000093.1"/>
</dbReference>
<accession>A0ABR6BR72</accession>
<keyword evidence="5" id="KW-1185">Reference proteome</keyword>
<dbReference type="Gene3D" id="3.10.129.10">
    <property type="entry name" value="Hotdog Thioesterase"/>
    <property type="match status" value="1"/>
</dbReference>
<dbReference type="EMBL" id="JACJID010000005">
    <property type="protein sequence ID" value="MBA8929399.1"/>
    <property type="molecule type" value="Genomic_DNA"/>
</dbReference>
<dbReference type="PANTHER" id="PTHR43841">
    <property type="entry name" value="3-HYDROXYACYL-THIOESTER DEHYDRATASE HTDX-RELATED"/>
    <property type="match status" value="1"/>
</dbReference>
<reference evidence="4 5" key="1">
    <citation type="submission" date="2020-08" db="EMBL/GenBank/DDBJ databases">
        <title>Genomic Encyclopedia of Archaeal and Bacterial Type Strains, Phase II (KMG-II): from individual species to whole genera.</title>
        <authorList>
            <person name="Goeker M."/>
        </authorList>
    </citation>
    <scope>NUCLEOTIDE SEQUENCE [LARGE SCALE GENOMIC DNA]</scope>
    <source>
        <strain evidence="4 5">DSM 43850</strain>
    </source>
</reference>
<dbReference type="InterPro" id="IPR029069">
    <property type="entry name" value="HotDog_dom_sf"/>
</dbReference>
<dbReference type="Pfam" id="PF01575">
    <property type="entry name" value="MaoC_dehydratas"/>
    <property type="match status" value="1"/>
</dbReference>
<comment type="similarity">
    <text evidence="1">Belongs to the enoyl-CoA hydratase/isomerase family.</text>
</comment>
<dbReference type="SUPFAM" id="SSF54637">
    <property type="entry name" value="Thioesterase/thiol ester dehydrase-isomerase"/>
    <property type="match status" value="2"/>
</dbReference>
<evidence type="ECO:0000313" key="4">
    <source>
        <dbReference type="EMBL" id="MBA8929399.1"/>
    </source>
</evidence>
<sequence>MAGLLGLYAKAGLTGFLRDGKGSLPTSEYRREAVRVDREHLAQYNKVCGFGLRDELPVTYPHILAFPMQIELMTQRDFPFALPGLVHIANSITVSGPLRLGEPFDLRVHAVDLREHERGKQFDVISEATVDGSVVWRDVSTYLRKGGGSGSSAAGERAEPPKPSAVWQVPSDIGRRYGEVSGDRNPIHLHPLTAKAFGFPTAIAHGMWSKARCVAALEGRLPEAYTVSARFKLPVLLPAKVGFSAQATEQGWQFALHDLRTGKPHLSGEAVSS</sequence>
<evidence type="ECO:0000256" key="1">
    <source>
        <dbReference type="ARBA" id="ARBA00005254"/>
    </source>
</evidence>
<evidence type="ECO:0000313" key="5">
    <source>
        <dbReference type="Proteomes" id="UP000517916"/>
    </source>
</evidence>
<feature type="region of interest" description="Disordered" evidence="2">
    <location>
        <begin position="146"/>
        <end position="165"/>
    </location>
</feature>
<proteinExistence type="inferred from homology"/>
<feature type="domain" description="MaoC-like" evidence="3">
    <location>
        <begin position="171"/>
        <end position="263"/>
    </location>
</feature>
<evidence type="ECO:0000256" key="2">
    <source>
        <dbReference type="SAM" id="MobiDB-lite"/>
    </source>
</evidence>
<dbReference type="PANTHER" id="PTHR43841:SF1">
    <property type="entry name" value="3-HYDROXYACYL-THIOESTER DEHYDRATASE X"/>
    <property type="match status" value="1"/>
</dbReference>